<dbReference type="Proteomes" id="UP001566132">
    <property type="component" value="Unassembled WGS sequence"/>
</dbReference>
<keyword evidence="2" id="KW-1185">Reference proteome</keyword>
<dbReference type="InterPro" id="IPR029160">
    <property type="entry name" value="UQCC4"/>
</dbReference>
<protein>
    <submittedName>
        <fullName evidence="1">Uncharacterized protein</fullName>
    </submittedName>
</protein>
<organism evidence="1 2">
    <name type="scientific">Hypothenemus hampei</name>
    <name type="common">Coffee berry borer</name>
    <dbReference type="NCBI Taxonomy" id="57062"/>
    <lineage>
        <taxon>Eukaryota</taxon>
        <taxon>Metazoa</taxon>
        <taxon>Ecdysozoa</taxon>
        <taxon>Arthropoda</taxon>
        <taxon>Hexapoda</taxon>
        <taxon>Insecta</taxon>
        <taxon>Pterygota</taxon>
        <taxon>Neoptera</taxon>
        <taxon>Endopterygota</taxon>
        <taxon>Coleoptera</taxon>
        <taxon>Polyphaga</taxon>
        <taxon>Cucujiformia</taxon>
        <taxon>Curculionidae</taxon>
        <taxon>Scolytinae</taxon>
        <taxon>Hypothenemus</taxon>
    </lineage>
</organism>
<gene>
    <name evidence="1" type="ORF">ABEB36_009786</name>
</gene>
<evidence type="ECO:0000313" key="1">
    <source>
        <dbReference type="EMBL" id="KAL1494140.1"/>
    </source>
</evidence>
<sequence length="150" mass="17815">MFKLRNIQPLLRYINTRNRCINHSLVQRFASTTSKQEQIDSNDIPVKFSASKAKTYKAKYSRQGTEDERLWYEPPVLLVSLAIFLLYFCVFREENDIDRELDRSLYSRIDGLEEAQLRMSLKYNLENGLDTTDIVKRLQEIDREKQSQNE</sequence>
<name>A0ABD1EKG1_HYPHA</name>
<dbReference type="Pfam" id="PF15013">
    <property type="entry name" value="CCSMST1"/>
    <property type="match status" value="1"/>
</dbReference>
<proteinExistence type="predicted"/>
<dbReference type="EMBL" id="JBDJPC010000007">
    <property type="protein sequence ID" value="KAL1494140.1"/>
    <property type="molecule type" value="Genomic_DNA"/>
</dbReference>
<dbReference type="AlphaFoldDB" id="A0ABD1EKG1"/>
<accession>A0ABD1EKG1</accession>
<dbReference type="PANTHER" id="PTHR35268">
    <property type="entry name" value="PROTEIN CCSMST1"/>
    <property type="match status" value="1"/>
</dbReference>
<evidence type="ECO:0000313" key="2">
    <source>
        <dbReference type="Proteomes" id="UP001566132"/>
    </source>
</evidence>
<reference evidence="1 2" key="1">
    <citation type="submission" date="2024-05" db="EMBL/GenBank/DDBJ databases">
        <title>Genetic variation in Jamaican populations of the coffee berry borer (Hypothenemus hampei).</title>
        <authorList>
            <person name="Errbii M."/>
            <person name="Myrie A."/>
        </authorList>
    </citation>
    <scope>NUCLEOTIDE SEQUENCE [LARGE SCALE GENOMIC DNA]</scope>
    <source>
        <strain evidence="1">JA-Hopewell-2020-01-JO</strain>
        <tissue evidence="1">Whole body</tissue>
    </source>
</reference>
<comment type="caution">
    <text evidence="1">The sequence shown here is derived from an EMBL/GenBank/DDBJ whole genome shotgun (WGS) entry which is preliminary data.</text>
</comment>
<dbReference type="PANTHER" id="PTHR35268:SF1">
    <property type="entry name" value="UBIQUINOL-CYTOCHROME-C REDUCTASE COMPLEX ASSEMBLY FACTOR 4"/>
    <property type="match status" value="1"/>
</dbReference>